<sequence>MAMKVYVSADIEGVTGIAHWDEASRDHPAYREFQERMTAETA</sequence>
<evidence type="ECO:0008006" key="2">
    <source>
        <dbReference type="Google" id="ProtNLM"/>
    </source>
</evidence>
<name>A0A383AMR8_9ZZZZ</name>
<feature type="non-terminal residue" evidence="1">
    <location>
        <position position="42"/>
    </location>
</feature>
<dbReference type="Pfam" id="PF04951">
    <property type="entry name" value="Peptidase_M55"/>
    <property type="match status" value="1"/>
</dbReference>
<protein>
    <recommendedName>
        <fullName evidence="2">Amino acid amidase</fullName>
    </recommendedName>
</protein>
<accession>A0A383AMR8</accession>
<dbReference type="InterPro" id="IPR007035">
    <property type="entry name" value="Peptidase_M55"/>
</dbReference>
<proteinExistence type="predicted"/>
<dbReference type="AlphaFoldDB" id="A0A383AMR8"/>
<dbReference type="SUPFAM" id="SSF63992">
    <property type="entry name" value="Dipeptide transport protein"/>
    <property type="match status" value="1"/>
</dbReference>
<dbReference type="Gene3D" id="3.40.50.10780">
    <property type="entry name" value="Dipeptide transport protein"/>
    <property type="match status" value="1"/>
</dbReference>
<gene>
    <name evidence="1" type="ORF">METZ01_LOCUS461339</name>
</gene>
<dbReference type="InterPro" id="IPR036177">
    <property type="entry name" value="Peptidase_M55_sf"/>
</dbReference>
<evidence type="ECO:0000313" key="1">
    <source>
        <dbReference type="EMBL" id="SVE08485.1"/>
    </source>
</evidence>
<reference evidence="1" key="1">
    <citation type="submission" date="2018-05" db="EMBL/GenBank/DDBJ databases">
        <authorList>
            <person name="Lanie J.A."/>
            <person name="Ng W.-L."/>
            <person name="Kazmierczak K.M."/>
            <person name="Andrzejewski T.M."/>
            <person name="Davidsen T.M."/>
            <person name="Wayne K.J."/>
            <person name="Tettelin H."/>
            <person name="Glass J.I."/>
            <person name="Rusch D."/>
            <person name="Podicherti R."/>
            <person name="Tsui H.-C.T."/>
            <person name="Winkler M.E."/>
        </authorList>
    </citation>
    <scope>NUCLEOTIDE SEQUENCE</scope>
</reference>
<organism evidence="1">
    <name type="scientific">marine metagenome</name>
    <dbReference type="NCBI Taxonomy" id="408172"/>
    <lineage>
        <taxon>unclassified sequences</taxon>
        <taxon>metagenomes</taxon>
        <taxon>ecological metagenomes</taxon>
    </lineage>
</organism>
<dbReference type="EMBL" id="UINC01193060">
    <property type="protein sequence ID" value="SVE08485.1"/>
    <property type="molecule type" value="Genomic_DNA"/>
</dbReference>
<dbReference type="InterPro" id="IPR027476">
    <property type="entry name" value="DppA_N"/>
</dbReference>